<feature type="domain" description="HTH tetR-type" evidence="3">
    <location>
        <begin position="12"/>
        <end position="72"/>
    </location>
</feature>
<proteinExistence type="predicted"/>
<comment type="caution">
    <text evidence="4">The sequence shown here is derived from an EMBL/GenBank/DDBJ whole genome shotgun (WGS) entry which is preliminary data.</text>
</comment>
<dbReference type="AlphaFoldDB" id="A0AAE5A8U1"/>
<dbReference type="PROSITE" id="PS50977">
    <property type="entry name" value="HTH_TETR_2"/>
    <property type="match status" value="1"/>
</dbReference>
<dbReference type="Proteomes" id="UP001185863">
    <property type="component" value="Unassembled WGS sequence"/>
</dbReference>
<dbReference type="RefSeq" id="WP_317745086.1">
    <property type="nucleotide sequence ID" value="NZ_JAWLUP010000132.1"/>
</dbReference>
<organism evidence="4 5">
    <name type="scientific">Rhodococcus oxybenzonivorans</name>
    <dbReference type="NCBI Taxonomy" id="1990687"/>
    <lineage>
        <taxon>Bacteria</taxon>
        <taxon>Bacillati</taxon>
        <taxon>Actinomycetota</taxon>
        <taxon>Actinomycetes</taxon>
        <taxon>Mycobacteriales</taxon>
        <taxon>Nocardiaceae</taxon>
        <taxon>Rhodococcus</taxon>
    </lineage>
</organism>
<evidence type="ECO:0000256" key="2">
    <source>
        <dbReference type="PROSITE-ProRule" id="PRU00335"/>
    </source>
</evidence>
<dbReference type="SUPFAM" id="SSF46689">
    <property type="entry name" value="Homeodomain-like"/>
    <property type="match status" value="1"/>
</dbReference>
<dbReference type="Gene3D" id="1.10.357.10">
    <property type="entry name" value="Tetracycline Repressor, domain 2"/>
    <property type="match status" value="1"/>
</dbReference>
<evidence type="ECO:0000313" key="5">
    <source>
        <dbReference type="Proteomes" id="UP001185863"/>
    </source>
</evidence>
<sequence length="196" mass="21278">MTAPRKSRQDSAQRRGEIAKAALQVLGESGLRGLTHRAVDAAAALAPGSVNYHAPTRQRLLDLAIDELFARDMAIAERFFLRVQNWTPAAIAEAAAGFVDAMGGPGHRHLVVARHHLLGEAQYNSALAEKFRQQRAAFVNFVRDRFEAEGHPASTALAEMYVIAIDGLTHRQVFFAASALAPHEVIAALRTITVPP</sequence>
<dbReference type="GO" id="GO:0003677">
    <property type="term" value="F:DNA binding"/>
    <property type="evidence" value="ECO:0007669"/>
    <property type="project" value="UniProtKB-UniRule"/>
</dbReference>
<dbReference type="InterPro" id="IPR001647">
    <property type="entry name" value="HTH_TetR"/>
</dbReference>
<accession>A0AAE5A8U1</accession>
<evidence type="ECO:0000256" key="1">
    <source>
        <dbReference type="ARBA" id="ARBA00023125"/>
    </source>
</evidence>
<dbReference type="Pfam" id="PF17940">
    <property type="entry name" value="TetR_C_31"/>
    <property type="match status" value="1"/>
</dbReference>
<gene>
    <name evidence="4" type="ORF">R4315_26715</name>
</gene>
<evidence type="ECO:0000259" key="3">
    <source>
        <dbReference type="PROSITE" id="PS50977"/>
    </source>
</evidence>
<keyword evidence="1 2" id="KW-0238">DNA-binding</keyword>
<protein>
    <recommendedName>
        <fullName evidence="3">HTH tetR-type domain-containing protein</fullName>
    </recommendedName>
</protein>
<dbReference type="EMBL" id="JAWLUP010000132">
    <property type="protein sequence ID" value="MDV7268117.1"/>
    <property type="molecule type" value="Genomic_DNA"/>
</dbReference>
<dbReference type="InterPro" id="IPR041583">
    <property type="entry name" value="TetR_C_31"/>
</dbReference>
<name>A0AAE5A8U1_9NOCA</name>
<reference evidence="4" key="1">
    <citation type="submission" date="2023-10" db="EMBL/GenBank/DDBJ databases">
        <title>Development of a sustainable strategy for remediation of hydrocarbon-contaminated territories based on the waste exchange concept.</title>
        <authorList>
            <person name="Krivoruchko A."/>
        </authorList>
    </citation>
    <scope>NUCLEOTIDE SEQUENCE</scope>
    <source>
        <strain evidence="4">IEGM 68</strain>
    </source>
</reference>
<dbReference type="InterPro" id="IPR009057">
    <property type="entry name" value="Homeodomain-like_sf"/>
</dbReference>
<feature type="DNA-binding region" description="H-T-H motif" evidence="2">
    <location>
        <begin position="35"/>
        <end position="54"/>
    </location>
</feature>
<evidence type="ECO:0000313" key="4">
    <source>
        <dbReference type="EMBL" id="MDV7268117.1"/>
    </source>
</evidence>